<evidence type="ECO:0000313" key="2">
    <source>
        <dbReference type="EMBL" id="CAL1153144.1"/>
    </source>
</evidence>
<dbReference type="EMBL" id="CAMXCT020002674">
    <property type="protein sequence ID" value="CAL1153144.1"/>
    <property type="molecule type" value="Genomic_DNA"/>
</dbReference>
<dbReference type="AlphaFoldDB" id="A0A9P1G3M7"/>
<reference evidence="1" key="1">
    <citation type="submission" date="2022-10" db="EMBL/GenBank/DDBJ databases">
        <authorList>
            <person name="Chen Y."/>
            <person name="Dougan E. K."/>
            <person name="Chan C."/>
            <person name="Rhodes N."/>
            <person name="Thang M."/>
        </authorList>
    </citation>
    <scope>NUCLEOTIDE SEQUENCE</scope>
</reference>
<comment type="caution">
    <text evidence="1">The sequence shown here is derived from an EMBL/GenBank/DDBJ whole genome shotgun (WGS) entry which is preliminary data.</text>
</comment>
<keyword evidence="3" id="KW-1185">Reference proteome</keyword>
<accession>A0A9P1G3M7</accession>
<dbReference type="Proteomes" id="UP001152797">
    <property type="component" value="Unassembled WGS sequence"/>
</dbReference>
<sequence length="73" mass="8643">MLEIARRLTINDVFYERLSYAAEGRTISAKKQAEMERVLLNCSRPEIDSVKFQPETWLKSFRIFCIFFAYMGL</sequence>
<evidence type="ECO:0000313" key="1">
    <source>
        <dbReference type="EMBL" id="CAI3999769.1"/>
    </source>
</evidence>
<reference evidence="2" key="2">
    <citation type="submission" date="2024-04" db="EMBL/GenBank/DDBJ databases">
        <authorList>
            <person name="Chen Y."/>
            <person name="Shah S."/>
            <person name="Dougan E. K."/>
            <person name="Thang M."/>
            <person name="Chan C."/>
        </authorList>
    </citation>
    <scope>NUCLEOTIDE SEQUENCE [LARGE SCALE GENOMIC DNA]</scope>
</reference>
<name>A0A9P1G3M7_9DINO</name>
<organism evidence="1">
    <name type="scientific">Cladocopium goreaui</name>
    <dbReference type="NCBI Taxonomy" id="2562237"/>
    <lineage>
        <taxon>Eukaryota</taxon>
        <taxon>Sar</taxon>
        <taxon>Alveolata</taxon>
        <taxon>Dinophyceae</taxon>
        <taxon>Suessiales</taxon>
        <taxon>Symbiodiniaceae</taxon>
        <taxon>Cladocopium</taxon>
    </lineage>
</organism>
<gene>
    <name evidence="1" type="ORF">C1SCF055_LOCUS25943</name>
</gene>
<evidence type="ECO:0000313" key="3">
    <source>
        <dbReference type="Proteomes" id="UP001152797"/>
    </source>
</evidence>
<protein>
    <submittedName>
        <fullName evidence="1">Uncharacterized protein</fullName>
    </submittedName>
</protein>
<dbReference type="EMBL" id="CAMXCT030002674">
    <property type="protein sequence ID" value="CAL4787081.1"/>
    <property type="molecule type" value="Genomic_DNA"/>
</dbReference>
<dbReference type="EMBL" id="CAMXCT010002674">
    <property type="protein sequence ID" value="CAI3999769.1"/>
    <property type="molecule type" value="Genomic_DNA"/>
</dbReference>
<proteinExistence type="predicted"/>